<name>A0A2R4WQU0_9HYPH</name>
<dbReference type="InterPro" id="IPR050556">
    <property type="entry name" value="Type_II_TA_system_RNase"/>
</dbReference>
<comment type="similarity">
    <text evidence="7">Belongs to the PINc/VapC protein family.</text>
</comment>
<comment type="cofactor">
    <cofactor evidence="1">
        <name>Mg(2+)</name>
        <dbReference type="ChEBI" id="CHEBI:18420"/>
    </cofactor>
</comment>
<dbReference type="GO" id="GO:0016787">
    <property type="term" value="F:hydrolase activity"/>
    <property type="evidence" value="ECO:0007669"/>
    <property type="project" value="UniProtKB-KW"/>
</dbReference>
<evidence type="ECO:0000256" key="5">
    <source>
        <dbReference type="ARBA" id="ARBA00022801"/>
    </source>
</evidence>
<sequence length="74" mass="7872">MPLAILPFDAADAHRAGEIRAALSLAGTPIGPSDVLIAGQASQRGTAPVTRNVREFRRVPGLTVEDWEAEDIVH</sequence>
<evidence type="ECO:0000256" key="3">
    <source>
        <dbReference type="ARBA" id="ARBA00022722"/>
    </source>
</evidence>
<evidence type="ECO:0000256" key="4">
    <source>
        <dbReference type="ARBA" id="ARBA00022723"/>
    </source>
</evidence>
<dbReference type="InterPro" id="IPR002716">
    <property type="entry name" value="PIN_dom"/>
</dbReference>
<dbReference type="GO" id="GO:0046872">
    <property type="term" value="F:metal ion binding"/>
    <property type="evidence" value="ECO:0007669"/>
    <property type="project" value="UniProtKB-KW"/>
</dbReference>
<dbReference type="GO" id="GO:0004518">
    <property type="term" value="F:nuclease activity"/>
    <property type="evidence" value="ECO:0007669"/>
    <property type="project" value="UniProtKB-KW"/>
</dbReference>
<evidence type="ECO:0000256" key="1">
    <source>
        <dbReference type="ARBA" id="ARBA00001946"/>
    </source>
</evidence>
<keyword evidence="2" id="KW-1277">Toxin-antitoxin system</keyword>
<evidence type="ECO:0000313" key="9">
    <source>
        <dbReference type="EMBL" id="AWB23907.1"/>
    </source>
</evidence>
<dbReference type="AlphaFoldDB" id="A0A2R4WQU0"/>
<dbReference type="SUPFAM" id="SSF88723">
    <property type="entry name" value="PIN domain-like"/>
    <property type="match status" value="1"/>
</dbReference>
<keyword evidence="10" id="KW-1185">Reference proteome</keyword>
<dbReference type="EMBL" id="CP028843">
    <property type="protein sequence ID" value="AWB23907.1"/>
    <property type="molecule type" value="Genomic_DNA"/>
</dbReference>
<accession>A0A2R4WQU0</accession>
<dbReference type="PANTHER" id="PTHR33653">
    <property type="entry name" value="RIBONUCLEASE VAPC2"/>
    <property type="match status" value="1"/>
</dbReference>
<dbReference type="Pfam" id="PF01850">
    <property type="entry name" value="PIN"/>
    <property type="match status" value="1"/>
</dbReference>
<organism evidence="9 10">
    <name type="scientific">Methylobacterium currus</name>
    <dbReference type="NCBI Taxonomy" id="2051553"/>
    <lineage>
        <taxon>Bacteria</taxon>
        <taxon>Pseudomonadati</taxon>
        <taxon>Pseudomonadota</taxon>
        <taxon>Alphaproteobacteria</taxon>
        <taxon>Hyphomicrobiales</taxon>
        <taxon>Methylobacteriaceae</taxon>
        <taxon>Methylobacterium</taxon>
    </lineage>
</organism>
<keyword evidence="6" id="KW-0460">Magnesium</keyword>
<proteinExistence type="inferred from homology"/>
<evidence type="ECO:0000256" key="2">
    <source>
        <dbReference type="ARBA" id="ARBA00022649"/>
    </source>
</evidence>
<dbReference type="InterPro" id="IPR029060">
    <property type="entry name" value="PIN-like_dom_sf"/>
</dbReference>
<keyword evidence="5" id="KW-0378">Hydrolase</keyword>
<dbReference type="Gene3D" id="3.40.50.1010">
    <property type="entry name" value="5'-nuclease"/>
    <property type="match status" value="1"/>
</dbReference>
<evidence type="ECO:0000259" key="8">
    <source>
        <dbReference type="Pfam" id="PF01850"/>
    </source>
</evidence>
<evidence type="ECO:0000256" key="6">
    <source>
        <dbReference type="ARBA" id="ARBA00022842"/>
    </source>
</evidence>
<gene>
    <name evidence="9" type="ORF">DA075_25920</name>
</gene>
<dbReference type="PANTHER" id="PTHR33653:SF1">
    <property type="entry name" value="RIBONUCLEASE VAPC2"/>
    <property type="match status" value="1"/>
</dbReference>
<evidence type="ECO:0000256" key="7">
    <source>
        <dbReference type="ARBA" id="ARBA00038093"/>
    </source>
</evidence>
<protein>
    <recommendedName>
        <fullName evidence="8">PIN domain-containing protein</fullName>
    </recommendedName>
</protein>
<keyword evidence="3" id="KW-0540">Nuclease</keyword>
<keyword evidence="4" id="KW-0479">Metal-binding</keyword>
<reference evidence="9 10" key="1">
    <citation type="submission" date="2018-04" db="EMBL/GenBank/DDBJ databases">
        <title>Methylobacterium sp. PR1016A genome.</title>
        <authorList>
            <person name="Park W."/>
        </authorList>
    </citation>
    <scope>NUCLEOTIDE SEQUENCE [LARGE SCALE GENOMIC DNA]</scope>
    <source>
        <strain evidence="9 10">PR1016A</strain>
    </source>
</reference>
<feature type="domain" description="PIN" evidence="8">
    <location>
        <begin position="3"/>
        <end position="61"/>
    </location>
</feature>
<evidence type="ECO:0000313" key="10">
    <source>
        <dbReference type="Proteomes" id="UP000244755"/>
    </source>
</evidence>
<dbReference type="Proteomes" id="UP000244755">
    <property type="component" value="Chromosome 1"/>
</dbReference>
<dbReference type="KEGG" id="mee:DA075_25920"/>